<dbReference type="PhylomeDB" id="A0A0G4G156"/>
<feature type="region of interest" description="Disordered" evidence="1">
    <location>
        <begin position="1"/>
        <end position="21"/>
    </location>
</feature>
<dbReference type="Proteomes" id="UP000041254">
    <property type="component" value="Unassembled WGS sequence"/>
</dbReference>
<proteinExistence type="predicted"/>
<reference evidence="2 3" key="1">
    <citation type="submission" date="2014-11" db="EMBL/GenBank/DDBJ databases">
        <authorList>
            <person name="Zhu J."/>
            <person name="Qi W."/>
            <person name="Song R."/>
        </authorList>
    </citation>
    <scope>NUCLEOTIDE SEQUENCE [LARGE SCALE GENOMIC DNA]</scope>
</reference>
<evidence type="ECO:0000313" key="3">
    <source>
        <dbReference type="Proteomes" id="UP000041254"/>
    </source>
</evidence>
<gene>
    <name evidence="2" type="ORF">Vbra_16688</name>
</gene>
<dbReference type="AlphaFoldDB" id="A0A0G4G156"/>
<dbReference type="EMBL" id="CDMY01000542">
    <property type="protein sequence ID" value="CEM21723.1"/>
    <property type="molecule type" value="Genomic_DNA"/>
</dbReference>
<evidence type="ECO:0000313" key="2">
    <source>
        <dbReference type="EMBL" id="CEM21723.1"/>
    </source>
</evidence>
<name>A0A0G4G156_VITBC</name>
<sequence>MTDSEAASSPAEEDASDGSFFRLTRTSGRQATDEGPAVLRLLENDCLPFVFACDHPLRLFKLWPSIGTSLFDQATSHYTELVIDCEEHDGREDGGMRRFWERIPLEAASRWGKELSHAHGREKGRAGGSLQCIAFERTAPTIYPHEHQAHCVAMGGNPDGTIAMRLFPALNDRVYSQAPQRTQPTLPPVPATPPTLPSLTKIIGVWTAQGQAIARGWHTPALEEVTGGTDGPGTGAPHMGGILCSSRCLKRLMVPMRPGDLASACTAFPLPPVGQRGPLARLQCLILELSDADENDQLNELTAVLVARGCRRTIKSLHIQFVDVNVVDSSLVHTLQALSSFVSAVATSPDIPVTYSPIRVFNLALLHDLPPGPLPPFVARALVTLAKGAFRVQWQSEAAHLSHPMDMSTRSAKDLAASLTFDTAIQVELIDTPGFTPPPNAPSPRPSVLDHLQEGRAFPSRSCCPSGQSGPEPDLFVYSHIASEVLGVLADKMGQPLQELTVPAGSERALAALRGREVRRVRVMWGRSVGLGDGAAAGALQTTHSIDIELRVPRDANAIEYVHSSILSLLKLRAAELSLRVQPTIGTFTHYFVRDMMQHRFPDGEMDGYRISCTTEEALRGNGQIVITAARIDSLPDMSGVVPLTDESLTELRSDFPSIPPEALVQLHPADHRALHESGRRPVDVNELIHRAGMDSS</sequence>
<accession>A0A0G4G156</accession>
<keyword evidence="3" id="KW-1185">Reference proteome</keyword>
<evidence type="ECO:0000256" key="1">
    <source>
        <dbReference type="SAM" id="MobiDB-lite"/>
    </source>
</evidence>
<dbReference type="InParanoid" id="A0A0G4G156"/>
<feature type="compositionally biased region" description="Low complexity" evidence="1">
    <location>
        <begin position="1"/>
        <end position="10"/>
    </location>
</feature>
<organism evidence="2 3">
    <name type="scientific">Vitrella brassicaformis (strain CCMP3155)</name>
    <dbReference type="NCBI Taxonomy" id="1169540"/>
    <lineage>
        <taxon>Eukaryota</taxon>
        <taxon>Sar</taxon>
        <taxon>Alveolata</taxon>
        <taxon>Colpodellida</taxon>
        <taxon>Vitrellaceae</taxon>
        <taxon>Vitrella</taxon>
    </lineage>
</organism>
<dbReference type="VEuPathDB" id="CryptoDB:Vbra_16688"/>
<protein>
    <submittedName>
        <fullName evidence="2">Uncharacterized protein</fullName>
    </submittedName>
</protein>